<dbReference type="OrthoDB" id="5953030at2759"/>
<keyword evidence="1" id="KW-0812">Transmembrane</keyword>
<dbReference type="Proteomes" id="UP001151699">
    <property type="component" value="Chromosome B"/>
</dbReference>
<keyword evidence="3" id="KW-1185">Reference proteome</keyword>
<sequence>MDIAKLSETSDLRAISFWAEANGLLLNADKSQAIKISGANWDISIPPLELNGVSIDYEETVKDLAIVREYRKILNSPGIPLNDDLLDPPVPRLVSRKAPVVYAKSLIETNFEAQSAWQNSWNSFGAASLLYSNMAIIATFLIIFVISDVYSLAAPKNATVAAVVGSKFGVLCASSTVDGCVTKDSKTKCGKQCICGPSDCACGTSGCYCQVNAGCRCNGGHRS</sequence>
<reference evidence="2" key="1">
    <citation type="submission" date="2022-07" db="EMBL/GenBank/DDBJ databases">
        <authorList>
            <person name="Trinca V."/>
            <person name="Uliana J.V.C."/>
            <person name="Torres T.T."/>
            <person name="Ward R.J."/>
            <person name="Monesi N."/>
        </authorList>
    </citation>
    <scope>NUCLEOTIDE SEQUENCE</scope>
    <source>
        <strain evidence="2">HSMRA1968</strain>
        <tissue evidence="2">Whole embryos</tissue>
    </source>
</reference>
<accession>A0A9Q0N246</accession>
<protein>
    <submittedName>
        <fullName evidence="2">Uncharacterized protein</fullName>
    </submittedName>
</protein>
<keyword evidence="1" id="KW-0472">Membrane</keyword>
<organism evidence="2 3">
    <name type="scientific">Pseudolycoriella hygida</name>
    <dbReference type="NCBI Taxonomy" id="35572"/>
    <lineage>
        <taxon>Eukaryota</taxon>
        <taxon>Metazoa</taxon>
        <taxon>Ecdysozoa</taxon>
        <taxon>Arthropoda</taxon>
        <taxon>Hexapoda</taxon>
        <taxon>Insecta</taxon>
        <taxon>Pterygota</taxon>
        <taxon>Neoptera</taxon>
        <taxon>Endopterygota</taxon>
        <taxon>Diptera</taxon>
        <taxon>Nematocera</taxon>
        <taxon>Sciaroidea</taxon>
        <taxon>Sciaridae</taxon>
        <taxon>Pseudolycoriella</taxon>
    </lineage>
</organism>
<comment type="caution">
    <text evidence="2">The sequence shown here is derived from an EMBL/GenBank/DDBJ whole genome shotgun (WGS) entry which is preliminary data.</text>
</comment>
<evidence type="ECO:0000256" key="1">
    <source>
        <dbReference type="SAM" id="Phobius"/>
    </source>
</evidence>
<name>A0A9Q0N246_9DIPT</name>
<evidence type="ECO:0000313" key="2">
    <source>
        <dbReference type="EMBL" id="KAJ6641627.1"/>
    </source>
</evidence>
<dbReference type="AlphaFoldDB" id="A0A9Q0N246"/>
<feature type="transmembrane region" description="Helical" evidence="1">
    <location>
        <begin position="124"/>
        <end position="146"/>
    </location>
</feature>
<gene>
    <name evidence="2" type="ORF">Bhyg_06567</name>
</gene>
<evidence type="ECO:0000313" key="3">
    <source>
        <dbReference type="Proteomes" id="UP001151699"/>
    </source>
</evidence>
<keyword evidence="1" id="KW-1133">Transmembrane helix</keyword>
<dbReference type="EMBL" id="WJQU01000002">
    <property type="protein sequence ID" value="KAJ6641627.1"/>
    <property type="molecule type" value="Genomic_DNA"/>
</dbReference>
<proteinExistence type="predicted"/>